<keyword evidence="7" id="KW-0067">ATP-binding</keyword>
<reference evidence="11" key="1">
    <citation type="journal article" date="2005" name="Int. J. Syst. Evol. Microbiol.">
        <title>Methanofollis formosanus sp. nov., isolated from a fish pond.</title>
        <authorList>
            <person name="Wu S.Y."/>
            <person name="Chen S.C."/>
            <person name="Lai M.C."/>
        </authorList>
    </citation>
    <scope>NUCLEOTIDE SEQUENCE</scope>
    <source>
        <strain evidence="11">ML15</strain>
    </source>
</reference>
<keyword evidence="8" id="KW-0665">Pyrimidine biosynthesis</keyword>
<dbReference type="GO" id="GO:0005737">
    <property type="term" value="C:cytoplasm"/>
    <property type="evidence" value="ECO:0007669"/>
    <property type="project" value="InterPro"/>
</dbReference>
<dbReference type="InterPro" id="IPR001048">
    <property type="entry name" value="Asp/Glu/Uridylate_kinase"/>
</dbReference>
<dbReference type="EMBL" id="CP037968">
    <property type="protein sequence ID" value="QYZ80441.1"/>
    <property type="molecule type" value="Genomic_DNA"/>
</dbReference>
<dbReference type="InterPro" id="IPR030669">
    <property type="entry name" value="MoSto_subunit_alpha/beta"/>
</dbReference>
<dbReference type="GO" id="GO:0005524">
    <property type="term" value="F:ATP binding"/>
    <property type="evidence" value="ECO:0007669"/>
    <property type="project" value="UniProtKB-KW"/>
</dbReference>
<protein>
    <recommendedName>
        <fullName evidence="3">UMP kinase</fullName>
        <ecNumber evidence="3">2.7.4.22</ecNumber>
    </recommendedName>
    <alternativeName>
        <fullName evidence="9">Uridine monophosphate kinase</fullName>
    </alternativeName>
</protein>
<dbReference type="OrthoDB" id="372251at2157"/>
<evidence type="ECO:0000256" key="3">
    <source>
        <dbReference type="ARBA" id="ARBA00012899"/>
    </source>
</evidence>
<gene>
    <name evidence="11" type="ORF">E2N92_09470</name>
</gene>
<evidence type="ECO:0000256" key="9">
    <source>
        <dbReference type="ARBA" id="ARBA00032092"/>
    </source>
</evidence>
<dbReference type="AlphaFoldDB" id="A0A8G1A4R4"/>
<dbReference type="PANTHER" id="PTHR42833">
    <property type="entry name" value="URIDYLATE KINASE"/>
    <property type="match status" value="1"/>
</dbReference>
<evidence type="ECO:0000256" key="2">
    <source>
        <dbReference type="ARBA" id="ARBA00007614"/>
    </source>
</evidence>
<dbReference type="KEGG" id="mfk:E2N92_09470"/>
<evidence type="ECO:0000259" key="10">
    <source>
        <dbReference type="Pfam" id="PF00696"/>
    </source>
</evidence>
<dbReference type="PANTHER" id="PTHR42833:SF4">
    <property type="entry name" value="URIDYLATE KINASE PUMPKIN, CHLOROPLASTIC"/>
    <property type="match status" value="1"/>
</dbReference>
<dbReference type="Proteomes" id="UP000826709">
    <property type="component" value="Chromosome"/>
</dbReference>
<dbReference type="GO" id="GO:0006225">
    <property type="term" value="P:UDP biosynthetic process"/>
    <property type="evidence" value="ECO:0007669"/>
    <property type="project" value="TreeGrafter"/>
</dbReference>
<reference evidence="11" key="2">
    <citation type="submission" date="2019-03" db="EMBL/GenBank/DDBJ databases">
        <authorList>
            <person name="Chen S.-C."/>
            <person name="Wu S.-Y."/>
            <person name="Lai M.-C."/>
        </authorList>
    </citation>
    <scope>NUCLEOTIDE SEQUENCE</scope>
    <source>
        <strain evidence="11">ML15</strain>
    </source>
</reference>
<evidence type="ECO:0000256" key="8">
    <source>
        <dbReference type="ARBA" id="ARBA00022975"/>
    </source>
</evidence>
<evidence type="ECO:0000313" key="12">
    <source>
        <dbReference type="Proteomes" id="UP000826709"/>
    </source>
</evidence>
<dbReference type="GO" id="GO:0033862">
    <property type="term" value="F:UMP kinase activity"/>
    <property type="evidence" value="ECO:0007669"/>
    <property type="project" value="UniProtKB-EC"/>
</dbReference>
<evidence type="ECO:0000256" key="1">
    <source>
        <dbReference type="ARBA" id="ARBA00004791"/>
    </source>
</evidence>
<accession>A0A8G1A4R4</accession>
<feature type="domain" description="Aspartate/glutamate/uridylate kinase" evidence="10">
    <location>
        <begin position="38"/>
        <end position="246"/>
    </location>
</feature>
<keyword evidence="5" id="KW-0547">Nucleotide-binding</keyword>
<evidence type="ECO:0000256" key="6">
    <source>
        <dbReference type="ARBA" id="ARBA00022777"/>
    </source>
</evidence>
<comment type="similarity">
    <text evidence="2">Belongs to the UMP kinase family.</text>
</comment>
<dbReference type="PIRSF" id="PIRSF039097">
    <property type="entry name" value="MoSto_subunit"/>
    <property type="match status" value="1"/>
</dbReference>
<evidence type="ECO:0000256" key="4">
    <source>
        <dbReference type="ARBA" id="ARBA00022679"/>
    </source>
</evidence>
<evidence type="ECO:0000256" key="5">
    <source>
        <dbReference type="ARBA" id="ARBA00022741"/>
    </source>
</evidence>
<keyword evidence="12" id="KW-1185">Reference proteome</keyword>
<evidence type="ECO:0000256" key="7">
    <source>
        <dbReference type="ARBA" id="ARBA00022840"/>
    </source>
</evidence>
<dbReference type="SUPFAM" id="SSF53633">
    <property type="entry name" value="Carbamate kinase-like"/>
    <property type="match status" value="1"/>
</dbReference>
<comment type="pathway">
    <text evidence="1">Pyrimidine metabolism; CTP biosynthesis via de novo pathway; UDP from UMP (UMPK route): step 1/1.</text>
</comment>
<dbReference type="InterPro" id="IPR036393">
    <property type="entry name" value="AceGlu_kinase-like_sf"/>
</dbReference>
<dbReference type="GO" id="GO:0030151">
    <property type="term" value="F:molybdenum ion binding"/>
    <property type="evidence" value="ECO:0007669"/>
    <property type="project" value="InterPro"/>
</dbReference>
<keyword evidence="6 11" id="KW-0418">Kinase</keyword>
<dbReference type="Pfam" id="PF00696">
    <property type="entry name" value="AA_kinase"/>
    <property type="match status" value="1"/>
</dbReference>
<dbReference type="EC" id="2.7.4.22" evidence="3"/>
<sequence length="270" mass="29193">MTAKRFELNSGLRGETMVRKGLMRQIDEIPQIRIMPDLNVIKIGGHGTIDFGREVVFPIVEEIGALKEAGEKVLLVTGGGVRVRHIMDIGINLGMPTGVLAELAGKISEQNALMMALLLSPYGGTQVSSDDLLELPTLASLGLLPVTHGTPPYGLYEQPPEMGSIPPNRTDTGAVLIAEVMGAKNCILCKNVDGLFTDDPRLDPEAELISEITAEELLARDMEDMVLEKKAVELLLHTKHVREIRVVNGHVPGNITKAVKGEEIGTLIRA</sequence>
<dbReference type="Gene3D" id="3.40.1160.10">
    <property type="entry name" value="Acetylglutamate kinase-like"/>
    <property type="match status" value="1"/>
</dbReference>
<organism evidence="11 12">
    <name type="scientific">Methanofollis formosanus</name>
    <dbReference type="NCBI Taxonomy" id="299308"/>
    <lineage>
        <taxon>Archaea</taxon>
        <taxon>Methanobacteriati</taxon>
        <taxon>Methanobacteriota</taxon>
        <taxon>Stenosarchaea group</taxon>
        <taxon>Methanomicrobia</taxon>
        <taxon>Methanomicrobiales</taxon>
        <taxon>Methanomicrobiaceae</taxon>
        <taxon>Methanofollis</taxon>
    </lineage>
</organism>
<keyword evidence="4" id="KW-0808">Transferase</keyword>
<proteinExistence type="inferred from homology"/>
<name>A0A8G1A4R4_9EURY</name>
<evidence type="ECO:0000313" key="11">
    <source>
        <dbReference type="EMBL" id="QYZ80441.1"/>
    </source>
</evidence>